<name>A0A6J7R5A8_9ZZZZ</name>
<dbReference type="Gene3D" id="3.40.50.880">
    <property type="match status" value="1"/>
</dbReference>
<dbReference type="InterPro" id="IPR029062">
    <property type="entry name" value="Class_I_gatase-like"/>
</dbReference>
<gene>
    <name evidence="1" type="ORF">UFOPK3992_01873</name>
</gene>
<sequence length="87" mass="9656">MLASSALFPVQIFRLGTHTYGVQGHPEVDRELVNGWLELGDDDILGSSGRSIGEVIEEIHQAEGDFDRFWQPFFEAWAALVIDHASG</sequence>
<organism evidence="1">
    <name type="scientific">freshwater metagenome</name>
    <dbReference type="NCBI Taxonomy" id="449393"/>
    <lineage>
        <taxon>unclassified sequences</taxon>
        <taxon>metagenomes</taxon>
        <taxon>ecological metagenomes</taxon>
    </lineage>
</organism>
<proteinExistence type="predicted"/>
<protein>
    <submittedName>
        <fullName evidence="1">Unannotated protein</fullName>
    </submittedName>
</protein>
<dbReference type="EMBL" id="CAFBOZ010000331">
    <property type="protein sequence ID" value="CAB5023896.1"/>
    <property type="molecule type" value="Genomic_DNA"/>
</dbReference>
<dbReference type="SUPFAM" id="SSF52317">
    <property type="entry name" value="Class I glutamine amidotransferase-like"/>
    <property type="match status" value="1"/>
</dbReference>
<evidence type="ECO:0000313" key="1">
    <source>
        <dbReference type="EMBL" id="CAB5023896.1"/>
    </source>
</evidence>
<reference evidence="1" key="1">
    <citation type="submission" date="2020-05" db="EMBL/GenBank/DDBJ databases">
        <authorList>
            <person name="Chiriac C."/>
            <person name="Salcher M."/>
            <person name="Ghai R."/>
            <person name="Kavagutti S V."/>
        </authorList>
    </citation>
    <scope>NUCLEOTIDE SEQUENCE</scope>
</reference>
<dbReference type="AlphaFoldDB" id="A0A6J7R5A8"/>
<accession>A0A6J7R5A8</accession>